<protein>
    <recommendedName>
        <fullName evidence="6">Gram-positive cocci surface proteins LPxTG domain-containing protein</fullName>
    </recommendedName>
</protein>
<gene>
    <name evidence="4" type="ORF">AQJ30_01575</name>
</gene>
<reference evidence="4 5" key="1">
    <citation type="submission" date="2015-10" db="EMBL/GenBank/DDBJ databases">
        <title>Draft genome sequence of Streptomyces longwoodensis DSM 41677, type strain for the species Streptomyces longwoodensis.</title>
        <authorList>
            <person name="Ruckert C."/>
            <person name="Winkler A."/>
            <person name="Kalinowski J."/>
            <person name="Kampfer P."/>
            <person name="Glaeser S."/>
        </authorList>
    </citation>
    <scope>NUCLEOTIDE SEQUENCE [LARGE SCALE GENOMIC DNA]</scope>
    <source>
        <strain evidence="4 5">DSM 41677</strain>
    </source>
</reference>
<name>A0A117QR00_9ACTN</name>
<evidence type="ECO:0000256" key="1">
    <source>
        <dbReference type="SAM" id="MobiDB-lite"/>
    </source>
</evidence>
<sequence length="175" mass="17722">MRSVRIILATAVASASLAVAAPAAFAAGGDWDHDSSSYSKESKEHGSSTKEHDGGGSHDGPHGGVHTGGGALTMTKGDDPGARDPKFDPETYKDKDSDHGGSSWTKDEGGESSSWTKEKDNEGWSGDHEKPRGGMHTGGGALAAPTVTAGGLAVLALAGTGLYAARRKKSAHGLA</sequence>
<keyword evidence="2" id="KW-1133">Transmembrane helix</keyword>
<evidence type="ECO:0000313" key="5">
    <source>
        <dbReference type="Proteomes" id="UP000053271"/>
    </source>
</evidence>
<accession>A0A117QR00</accession>
<feature type="transmembrane region" description="Helical" evidence="2">
    <location>
        <begin position="142"/>
        <end position="165"/>
    </location>
</feature>
<feature type="compositionally biased region" description="Basic and acidic residues" evidence="1">
    <location>
        <begin position="116"/>
        <end position="132"/>
    </location>
</feature>
<comment type="caution">
    <text evidence="4">The sequence shown here is derived from an EMBL/GenBank/DDBJ whole genome shotgun (WGS) entry which is preliminary data.</text>
</comment>
<evidence type="ECO:0000313" key="4">
    <source>
        <dbReference type="EMBL" id="KUN42084.1"/>
    </source>
</evidence>
<feature type="signal peptide" evidence="3">
    <location>
        <begin position="1"/>
        <end position="26"/>
    </location>
</feature>
<dbReference type="STRING" id="68231.AQJ30_01575"/>
<feature type="compositionally biased region" description="Basic and acidic residues" evidence="1">
    <location>
        <begin position="76"/>
        <end position="109"/>
    </location>
</feature>
<feature type="chain" id="PRO_5007154626" description="Gram-positive cocci surface proteins LPxTG domain-containing protein" evidence="3">
    <location>
        <begin position="27"/>
        <end position="175"/>
    </location>
</feature>
<dbReference type="GeneID" id="91423317"/>
<dbReference type="EMBL" id="LMWS01000001">
    <property type="protein sequence ID" value="KUN42084.1"/>
    <property type="molecule type" value="Genomic_DNA"/>
</dbReference>
<dbReference type="Proteomes" id="UP000053271">
    <property type="component" value="Unassembled WGS sequence"/>
</dbReference>
<evidence type="ECO:0000256" key="3">
    <source>
        <dbReference type="SAM" id="SignalP"/>
    </source>
</evidence>
<organism evidence="4 5">
    <name type="scientific">Streptomyces longwoodensis</name>
    <dbReference type="NCBI Taxonomy" id="68231"/>
    <lineage>
        <taxon>Bacteria</taxon>
        <taxon>Bacillati</taxon>
        <taxon>Actinomycetota</taxon>
        <taxon>Actinomycetes</taxon>
        <taxon>Kitasatosporales</taxon>
        <taxon>Streptomycetaceae</taxon>
        <taxon>Streptomyces</taxon>
    </lineage>
</organism>
<evidence type="ECO:0000256" key="2">
    <source>
        <dbReference type="SAM" id="Phobius"/>
    </source>
</evidence>
<dbReference type="RefSeq" id="WP_067227851.1">
    <property type="nucleotide sequence ID" value="NZ_KQ948549.1"/>
</dbReference>
<evidence type="ECO:0008006" key="6">
    <source>
        <dbReference type="Google" id="ProtNLM"/>
    </source>
</evidence>
<keyword evidence="3" id="KW-0732">Signal</keyword>
<keyword evidence="5" id="KW-1185">Reference proteome</keyword>
<feature type="compositionally biased region" description="Gly residues" evidence="1">
    <location>
        <begin position="62"/>
        <end position="71"/>
    </location>
</feature>
<keyword evidence="2" id="KW-0812">Transmembrane</keyword>
<keyword evidence="2" id="KW-0472">Membrane</keyword>
<feature type="region of interest" description="Disordered" evidence="1">
    <location>
        <begin position="27"/>
        <end position="144"/>
    </location>
</feature>
<feature type="compositionally biased region" description="Basic and acidic residues" evidence="1">
    <location>
        <begin position="30"/>
        <end position="61"/>
    </location>
</feature>
<proteinExistence type="predicted"/>
<dbReference type="AlphaFoldDB" id="A0A117QR00"/>